<gene>
    <name evidence="3" type="primary">20200122</name>
    <name evidence="2" type="ORF">HELRODRAFT_163552</name>
</gene>
<evidence type="ECO:0000313" key="2">
    <source>
        <dbReference type="EMBL" id="ESN96485.1"/>
    </source>
</evidence>
<reference evidence="3" key="3">
    <citation type="submission" date="2015-06" db="UniProtKB">
        <authorList>
            <consortium name="EnsemblMetazoa"/>
        </authorList>
    </citation>
    <scope>IDENTIFICATION</scope>
</reference>
<feature type="signal peptide" evidence="1">
    <location>
        <begin position="1"/>
        <end position="22"/>
    </location>
</feature>
<reference evidence="4" key="1">
    <citation type="submission" date="2012-12" db="EMBL/GenBank/DDBJ databases">
        <authorList>
            <person name="Hellsten U."/>
            <person name="Grimwood J."/>
            <person name="Chapman J.A."/>
            <person name="Shapiro H."/>
            <person name="Aerts A."/>
            <person name="Otillar R.P."/>
            <person name="Terry A.Y."/>
            <person name="Boore J.L."/>
            <person name="Simakov O."/>
            <person name="Marletaz F."/>
            <person name="Cho S.-J."/>
            <person name="Edsinger-Gonzales E."/>
            <person name="Havlak P."/>
            <person name="Kuo D.-H."/>
            <person name="Larsson T."/>
            <person name="Lv J."/>
            <person name="Arendt D."/>
            <person name="Savage R."/>
            <person name="Osoegawa K."/>
            <person name="de Jong P."/>
            <person name="Lindberg D.R."/>
            <person name="Seaver E.C."/>
            <person name="Weisblat D.A."/>
            <person name="Putnam N.H."/>
            <person name="Grigoriev I.V."/>
            <person name="Rokhsar D.S."/>
        </authorList>
    </citation>
    <scope>NUCLEOTIDE SEQUENCE</scope>
</reference>
<dbReference type="HOGENOM" id="CLU_2239470_0_0_1"/>
<organism evidence="3 4">
    <name type="scientific">Helobdella robusta</name>
    <name type="common">Californian leech</name>
    <dbReference type="NCBI Taxonomy" id="6412"/>
    <lineage>
        <taxon>Eukaryota</taxon>
        <taxon>Metazoa</taxon>
        <taxon>Spiralia</taxon>
        <taxon>Lophotrochozoa</taxon>
        <taxon>Annelida</taxon>
        <taxon>Clitellata</taxon>
        <taxon>Hirudinea</taxon>
        <taxon>Rhynchobdellida</taxon>
        <taxon>Glossiphoniidae</taxon>
        <taxon>Helobdella</taxon>
    </lineage>
</organism>
<dbReference type="KEGG" id="hro:HELRODRAFT_163552"/>
<dbReference type="GeneID" id="20200122"/>
<dbReference type="InParanoid" id="T1EU72"/>
<dbReference type="CTD" id="20200122"/>
<dbReference type="EMBL" id="KB097495">
    <property type="protein sequence ID" value="ESN96485.1"/>
    <property type="molecule type" value="Genomic_DNA"/>
</dbReference>
<accession>T1EU72</accession>
<feature type="chain" id="PRO_5010980036" evidence="1">
    <location>
        <begin position="23"/>
        <end position="105"/>
    </location>
</feature>
<evidence type="ECO:0000256" key="1">
    <source>
        <dbReference type="SAM" id="SignalP"/>
    </source>
</evidence>
<dbReference type="RefSeq" id="XP_009025641.1">
    <property type="nucleotide sequence ID" value="XM_009027393.1"/>
</dbReference>
<dbReference type="EMBL" id="AMQM01001393">
    <property type="status" value="NOT_ANNOTATED_CDS"/>
    <property type="molecule type" value="Genomic_DNA"/>
</dbReference>
<dbReference type="Proteomes" id="UP000015101">
    <property type="component" value="Unassembled WGS sequence"/>
</dbReference>
<protein>
    <submittedName>
        <fullName evidence="2 3">Uncharacterized protein</fullName>
    </submittedName>
</protein>
<dbReference type="AlphaFoldDB" id="T1EU72"/>
<reference evidence="2 4" key="2">
    <citation type="journal article" date="2013" name="Nature">
        <title>Insights into bilaterian evolution from three spiralian genomes.</title>
        <authorList>
            <person name="Simakov O."/>
            <person name="Marletaz F."/>
            <person name="Cho S.J."/>
            <person name="Edsinger-Gonzales E."/>
            <person name="Havlak P."/>
            <person name="Hellsten U."/>
            <person name="Kuo D.H."/>
            <person name="Larsson T."/>
            <person name="Lv J."/>
            <person name="Arendt D."/>
            <person name="Savage R."/>
            <person name="Osoegawa K."/>
            <person name="de Jong P."/>
            <person name="Grimwood J."/>
            <person name="Chapman J.A."/>
            <person name="Shapiro H."/>
            <person name="Aerts A."/>
            <person name="Otillar R.P."/>
            <person name="Terry A.Y."/>
            <person name="Boore J.L."/>
            <person name="Grigoriev I.V."/>
            <person name="Lindberg D.R."/>
            <person name="Seaver E.C."/>
            <person name="Weisblat D.A."/>
            <person name="Putnam N.H."/>
            <person name="Rokhsar D.S."/>
        </authorList>
    </citation>
    <scope>NUCLEOTIDE SEQUENCE</scope>
</reference>
<dbReference type="EnsemblMetazoa" id="HelroT163552">
    <property type="protein sequence ID" value="HelroP163552"/>
    <property type="gene ID" value="HelroG163552"/>
</dbReference>
<evidence type="ECO:0000313" key="4">
    <source>
        <dbReference type="Proteomes" id="UP000015101"/>
    </source>
</evidence>
<name>T1EU72_HELRO</name>
<proteinExistence type="predicted"/>
<keyword evidence="4" id="KW-1185">Reference proteome</keyword>
<keyword evidence="1" id="KW-0732">Signal</keyword>
<evidence type="ECO:0000313" key="3">
    <source>
        <dbReference type="EnsemblMetazoa" id="HelroP163552"/>
    </source>
</evidence>
<sequence length="105" mass="11713">MNKKSLLVVLVVTLVAIHSGRSYTIDISRLPRQILPDSSTFEKLLEYHPYINLSAADKLYLMKMKGNIISSTTNSVFVTPLCQDMNIYLVSNGRHVEAGVETVSL</sequence>